<dbReference type="Proteomes" id="UP000240505">
    <property type="component" value="Chromosome"/>
</dbReference>
<organism evidence="1 2">
    <name type="scientific">Pseudoduganella armeniaca</name>
    <dbReference type="NCBI Taxonomy" id="2072590"/>
    <lineage>
        <taxon>Bacteria</taxon>
        <taxon>Pseudomonadati</taxon>
        <taxon>Pseudomonadota</taxon>
        <taxon>Betaproteobacteria</taxon>
        <taxon>Burkholderiales</taxon>
        <taxon>Oxalobacteraceae</taxon>
        <taxon>Telluria group</taxon>
        <taxon>Pseudoduganella</taxon>
    </lineage>
</organism>
<accession>A0A2R4C980</accession>
<keyword evidence="2" id="KW-1185">Reference proteome</keyword>
<dbReference type="EMBL" id="CP028324">
    <property type="protein sequence ID" value="AVR96141.1"/>
    <property type="molecule type" value="Genomic_DNA"/>
</dbReference>
<reference evidence="1 2" key="1">
    <citation type="submission" date="2018-03" db="EMBL/GenBank/DDBJ databases">
        <title>Massilia armeniaca sp. nov., isolated from desert soil.</title>
        <authorList>
            <person name="Huang H."/>
            <person name="Ren M."/>
        </authorList>
    </citation>
    <scope>NUCLEOTIDE SEQUENCE [LARGE SCALE GENOMIC DNA]</scope>
    <source>
        <strain evidence="1 2">ZMN-3</strain>
    </source>
</reference>
<name>A0A2R4C980_9BURK</name>
<evidence type="ECO:0000313" key="2">
    <source>
        <dbReference type="Proteomes" id="UP000240505"/>
    </source>
</evidence>
<protein>
    <submittedName>
        <fullName evidence="1">Uncharacterized protein</fullName>
    </submittedName>
</protein>
<evidence type="ECO:0000313" key="1">
    <source>
        <dbReference type="EMBL" id="AVR96141.1"/>
    </source>
</evidence>
<proteinExistence type="predicted"/>
<gene>
    <name evidence="1" type="ORF">C9I28_10745</name>
</gene>
<sequence length="64" mass="7300">MRTLVEHYLARLVEDAYGIISCGHKASVLPQKQSYRAVAHHFLNTLGRLMVAHKQSRVVEIIGW</sequence>
<dbReference type="AlphaFoldDB" id="A0A2R4C980"/>
<dbReference type="KEGG" id="masz:C9I28_10745"/>